<evidence type="ECO:0000313" key="3">
    <source>
        <dbReference type="EMBL" id="CAF3510540.1"/>
    </source>
</evidence>
<evidence type="ECO:0000313" key="2">
    <source>
        <dbReference type="EMBL" id="CAF0734197.1"/>
    </source>
</evidence>
<feature type="compositionally biased region" description="Polar residues" evidence="1">
    <location>
        <begin position="39"/>
        <end position="52"/>
    </location>
</feature>
<reference evidence="3" key="1">
    <citation type="submission" date="2021-02" db="EMBL/GenBank/DDBJ databases">
        <authorList>
            <person name="Nowell W R."/>
        </authorList>
    </citation>
    <scope>NUCLEOTIDE SEQUENCE</scope>
</reference>
<dbReference type="Gene3D" id="1.20.5.190">
    <property type="match status" value="1"/>
</dbReference>
<proteinExistence type="predicted"/>
<dbReference type="AlphaFoldDB" id="A0A8S2GI13"/>
<dbReference type="Proteomes" id="UP000682733">
    <property type="component" value="Unassembled WGS sequence"/>
</dbReference>
<feature type="compositionally biased region" description="Basic and acidic residues" evidence="1">
    <location>
        <begin position="383"/>
        <end position="395"/>
    </location>
</feature>
<comment type="caution">
    <text evidence="3">The sequence shown here is derived from an EMBL/GenBank/DDBJ whole genome shotgun (WGS) entry which is preliminary data.</text>
</comment>
<sequence>MGTCTSSSKKHSKKHSTTKDLQPEQQQKKSLNDEHGKSLLNNISNHGDQFTSLPYIDEQTPTIKESKDKPKFNETPTKTTDTTNNSTDDDERTTVRTNFETNVSYSSAETIENLKQEVYKYVQEKILPSDIDTAQLYDYIIKRFPSNINQDELHHQIERCLDLISKNQTQDLLKQLVILDSNENTYKKILNTLTTYVSSLCSDNSFLKALYGKFGDTLDIDMLNAETNEHEVVNVTVTKTIKQVYINSPTPLSNVPLNNSSKSTTTTINEQKIPDDLPDDIRRKAEQVMNSVNDAFCYAQYQGQDLAFENQASLEDRFYNNKSFQVFYIEIKEEYPVNDPEVGNAALKIQAQFRGHKARKEIEKMKKTTQNDFDQQELGYQKTTDDDNQIDRERQQQQQQQQQDNQQNNNNEEQEREQEREQDLDNKQNEEELNFLEDDDNDQEYQQRAAATIQNDDEERQYGDEFGDQQQREDEEYQREEENEQDDEDSRENNEGILL</sequence>
<dbReference type="CDD" id="cd23767">
    <property type="entry name" value="IQCD"/>
    <property type="match status" value="1"/>
</dbReference>
<dbReference type="PROSITE" id="PS50096">
    <property type="entry name" value="IQ"/>
    <property type="match status" value="1"/>
</dbReference>
<feature type="compositionally biased region" description="Acidic residues" evidence="1">
    <location>
        <begin position="431"/>
        <end position="443"/>
    </location>
</feature>
<dbReference type="Pfam" id="PF00612">
    <property type="entry name" value="IQ"/>
    <property type="match status" value="1"/>
</dbReference>
<feature type="compositionally biased region" description="Low complexity" evidence="1">
    <location>
        <begin position="396"/>
        <end position="411"/>
    </location>
</feature>
<organism evidence="3 4">
    <name type="scientific">Didymodactylos carnosus</name>
    <dbReference type="NCBI Taxonomy" id="1234261"/>
    <lineage>
        <taxon>Eukaryota</taxon>
        <taxon>Metazoa</taxon>
        <taxon>Spiralia</taxon>
        <taxon>Gnathifera</taxon>
        <taxon>Rotifera</taxon>
        <taxon>Eurotatoria</taxon>
        <taxon>Bdelloidea</taxon>
        <taxon>Philodinida</taxon>
        <taxon>Philodinidae</taxon>
        <taxon>Didymodactylos</taxon>
    </lineage>
</organism>
<accession>A0A8S2GI13</accession>
<dbReference type="SMART" id="SM00015">
    <property type="entry name" value="IQ"/>
    <property type="match status" value="1"/>
</dbReference>
<dbReference type="InterPro" id="IPR000048">
    <property type="entry name" value="IQ_motif_EF-hand-BS"/>
</dbReference>
<feature type="compositionally biased region" description="Low complexity" evidence="1">
    <location>
        <begin position="73"/>
        <end position="86"/>
    </location>
</feature>
<feature type="compositionally biased region" description="Acidic residues" evidence="1">
    <location>
        <begin position="473"/>
        <end position="490"/>
    </location>
</feature>
<feature type="region of interest" description="Disordered" evidence="1">
    <location>
        <begin position="1"/>
        <end position="93"/>
    </location>
</feature>
<feature type="compositionally biased region" description="Basic and acidic residues" evidence="1">
    <location>
        <begin position="417"/>
        <end position="430"/>
    </location>
</feature>
<feature type="compositionally biased region" description="Basic and acidic residues" evidence="1">
    <location>
        <begin position="17"/>
        <end position="37"/>
    </location>
</feature>
<protein>
    <submittedName>
        <fullName evidence="3">Uncharacterized protein</fullName>
    </submittedName>
</protein>
<name>A0A8S2GI13_9BILA</name>
<dbReference type="EMBL" id="CAJOBA010000169">
    <property type="protein sequence ID" value="CAF3510540.1"/>
    <property type="molecule type" value="Genomic_DNA"/>
</dbReference>
<dbReference type="EMBL" id="CAJNOK010000169">
    <property type="protein sequence ID" value="CAF0734197.1"/>
    <property type="molecule type" value="Genomic_DNA"/>
</dbReference>
<feature type="region of interest" description="Disordered" evidence="1">
    <location>
        <begin position="367"/>
        <end position="499"/>
    </location>
</feature>
<gene>
    <name evidence="2" type="ORF">OVA965_LOCUS1024</name>
    <name evidence="3" type="ORF">TMI583_LOCUS1025</name>
</gene>
<evidence type="ECO:0000256" key="1">
    <source>
        <dbReference type="SAM" id="MobiDB-lite"/>
    </source>
</evidence>
<dbReference type="Proteomes" id="UP000677228">
    <property type="component" value="Unassembled WGS sequence"/>
</dbReference>
<evidence type="ECO:0000313" key="4">
    <source>
        <dbReference type="Proteomes" id="UP000682733"/>
    </source>
</evidence>